<evidence type="ECO:0000313" key="7">
    <source>
        <dbReference type="Proteomes" id="UP000230066"/>
    </source>
</evidence>
<dbReference type="PANTHER" id="PTHR24171">
    <property type="entry name" value="ANKYRIN REPEAT DOMAIN-CONTAINING PROTEIN 39-RELATED"/>
    <property type="match status" value="1"/>
</dbReference>
<keyword evidence="4" id="KW-0175">Coiled coil</keyword>
<feature type="coiled-coil region" evidence="4">
    <location>
        <begin position="362"/>
        <end position="393"/>
    </location>
</feature>
<organism evidence="6 7">
    <name type="scientific">Fasciola hepatica</name>
    <name type="common">Liver fluke</name>
    <dbReference type="NCBI Taxonomy" id="6192"/>
    <lineage>
        <taxon>Eukaryota</taxon>
        <taxon>Metazoa</taxon>
        <taxon>Spiralia</taxon>
        <taxon>Lophotrochozoa</taxon>
        <taxon>Platyhelminthes</taxon>
        <taxon>Trematoda</taxon>
        <taxon>Digenea</taxon>
        <taxon>Plagiorchiida</taxon>
        <taxon>Echinostomata</taxon>
        <taxon>Echinostomatoidea</taxon>
        <taxon>Fasciolidae</taxon>
        <taxon>Fasciola</taxon>
    </lineage>
</organism>
<dbReference type="PROSITE" id="PS50096">
    <property type="entry name" value="IQ"/>
    <property type="match status" value="1"/>
</dbReference>
<gene>
    <name evidence="6" type="ORF">D915_003698</name>
</gene>
<sequence>MIPQKADKVELPVTMGKNNASKFLEADFPATHSKGLANHHSFSDDSHSDCVPSCTKTKAAITIQKYVRRFIAKKERQRRMEEKLEYEARIEKLSQNAYLQMVDRYRKEQERKREKELEKERHQKMENMRKKRMLELAYEGKHNEMRLLLKEVIDEDDANGVGHDEIGEATRLRHRMQLIECQDPNNNSALSEACIGGSVQAVTFLIDEGADVNSKGQFGRTPLYRAAFGGHVEVVQILLQHGADPRLCTDDGQRPIDVATEGTMHELFDTWDIQETERLLRQISIYKEYQNERYNKGAQAFIDSLKEKMEDLQRSYQAAQKKVCKAHEELRKRVEEYDSAEQKGYENMALLEKVIHDAEFHLESEKLAMERALERLQEAKLELREEERKDKRNSVGDSRPGIVCSLRDLDDVLFKDVGCRLSWPLVVDPTDQASTFLRYRDTNYLNVLNAKHMDTETIRVALLGALRYGKPVVLDLMELDNTLDTICRRSFESIKKALLEDIIQKHITNPFVYEYLIKPTDSDEFAITKFIPRNLDRFMFIIVTKNPFPQSELLEIFTPVWVD</sequence>
<feature type="domain" description="Dynein heavy chain ATP-binding dynein motor region" evidence="5">
    <location>
        <begin position="422"/>
        <end position="494"/>
    </location>
</feature>
<dbReference type="SMART" id="SM00248">
    <property type="entry name" value="ANK"/>
    <property type="match status" value="2"/>
</dbReference>
<dbReference type="PROSITE" id="PS50297">
    <property type="entry name" value="ANK_REP_REGION"/>
    <property type="match status" value="2"/>
</dbReference>
<dbReference type="EMBL" id="JXXN02001117">
    <property type="protein sequence ID" value="THD25495.1"/>
    <property type="molecule type" value="Genomic_DNA"/>
</dbReference>
<evidence type="ECO:0000256" key="1">
    <source>
        <dbReference type="ARBA" id="ARBA00022737"/>
    </source>
</evidence>
<dbReference type="Gene3D" id="3.40.50.300">
    <property type="entry name" value="P-loop containing nucleotide triphosphate hydrolases"/>
    <property type="match status" value="1"/>
</dbReference>
<dbReference type="PROSITE" id="PS50088">
    <property type="entry name" value="ANK_REPEAT"/>
    <property type="match status" value="2"/>
</dbReference>
<dbReference type="InterPro" id="IPR036770">
    <property type="entry name" value="Ankyrin_rpt-contain_sf"/>
</dbReference>
<feature type="coiled-coil region" evidence="4">
    <location>
        <begin position="295"/>
        <end position="322"/>
    </location>
</feature>
<dbReference type="InterPro" id="IPR027417">
    <property type="entry name" value="P-loop_NTPase"/>
</dbReference>
<evidence type="ECO:0000256" key="4">
    <source>
        <dbReference type="SAM" id="Coils"/>
    </source>
</evidence>
<evidence type="ECO:0000256" key="2">
    <source>
        <dbReference type="ARBA" id="ARBA00023043"/>
    </source>
</evidence>
<evidence type="ECO:0000256" key="3">
    <source>
        <dbReference type="PROSITE-ProRule" id="PRU00023"/>
    </source>
</evidence>
<dbReference type="Pfam" id="PF12796">
    <property type="entry name" value="Ank_2"/>
    <property type="match status" value="1"/>
</dbReference>
<dbReference type="AlphaFoldDB" id="A0A4E0RFD0"/>
<evidence type="ECO:0000259" key="5">
    <source>
        <dbReference type="Pfam" id="PF12781"/>
    </source>
</evidence>
<dbReference type="SUPFAM" id="SSF48403">
    <property type="entry name" value="Ankyrin repeat"/>
    <property type="match status" value="1"/>
</dbReference>
<feature type="repeat" description="ANK" evidence="3">
    <location>
        <begin position="185"/>
        <end position="217"/>
    </location>
</feature>
<dbReference type="Gene3D" id="1.25.40.20">
    <property type="entry name" value="Ankyrin repeat-containing domain"/>
    <property type="match status" value="1"/>
</dbReference>
<accession>A0A4E0RFD0</accession>
<protein>
    <submittedName>
        <fullName evidence="6">IQ motif and ankyrin repeat domain-containing protein</fullName>
    </submittedName>
</protein>
<dbReference type="InterPro" id="IPR035706">
    <property type="entry name" value="AAA_9"/>
</dbReference>
<keyword evidence="7" id="KW-1185">Reference proteome</keyword>
<keyword evidence="2 3" id="KW-0040">ANK repeat</keyword>
<evidence type="ECO:0000313" key="6">
    <source>
        <dbReference type="EMBL" id="THD25495.1"/>
    </source>
</evidence>
<proteinExistence type="predicted"/>
<comment type="caution">
    <text evidence="6">The sequence shown here is derived from an EMBL/GenBank/DDBJ whole genome shotgun (WGS) entry which is preliminary data.</text>
</comment>
<reference evidence="6" key="1">
    <citation type="submission" date="2019-03" db="EMBL/GenBank/DDBJ databases">
        <title>Improved annotation for the trematode Fasciola hepatica.</title>
        <authorList>
            <person name="Choi Y.-J."/>
            <person name="Martin J."/>
            <person name="Mitreva M."/>
        </authorList>
    </citation>
    <scope>NUCLEOTIDE SEQUENCE [LARGE SCALE GENOMIC DNA]</scope>
</reference>
<feature type="coiled-coil region" evidence="4">
    <location>
        <begin position="76"/>
        <end position="127"/>
    </location>
</feature>
<feature type="repeat" description="ANK" evidence="3">
    <location>
        <begin position="218"/>
        <end position="250"/>
    </location>
</feature>
<dbReference type="Proteomes" id="UP000230066">
    <property type="component" value="Unassembled WGS sequence"/>
</dbReference>
<dbReference type="InterPro" id="IPR002110">
    <property type="entry name" value="Ankyrin_rpt"/>
</dbReference>
<name>A0A4E0RFD0_FASHE</name>
<dbReference type="Pfam" id="PF12781">
    <property type="entry name" value="AAA_9"/>
    <property type="match status" value="1"/>
</dbReference>
<keyword evidence="1" id="KW-0677">Repeat</keyword>